<dbReference type="PANTHER" id="PTHR11206">
    <property type="entry name" value="MULTIDRUG RESISTANCE PROTEIN"/>
    <property type="match status" value="1"/>
</dbReference>
<accession>A0A8H7ZX45</accession>
<evidence type="ECO:0000313" key="4">
    <source>
        <dbReference type="Proteomes" id="UP000673691"/>
    </source>
</evidence>
<protein>
    <submittedName>
        <fullName evidence="3">Multi antimicrobial extrusion protein</fullName>
    </submittedName>
</protein>
<dbReference type="AlphaFoldDB" id="A0A8H7ZX45"/>
<evidence type="ECO:0000256" key="2">
    <source>
        <dbReference type="SAM" id="Phobius"/>
    </source>
</evidence>
<feature type="transmembrane region" description="Helical" evidence="2">
    <location>
        <begin position="38"/>
        <end position="59"/>
    </location>
</feature>
<organism evidence="3 4">
    <name type="scientific">Olpidium bornovanus</name>
    <dbReference type="NCBI Taxonomy" id="278681"/>
    <lineage>
        <taxon>Eukaryota</taxon>
        <taxon>Fungi</taxon>
        <taxon>Fungi incertae sedis</taxon>
        <taxon>Olpidiomycota</taxon>
        <taxon>Olpidiomycotina</taxon>
        <taxon>Olpidiomycetes</taxon>
        <taxon>Olpidiales</taxon>
        <taxon>Olpidiaceae</taxon>
        <taxon>Olpidium</taxon>
    </lineage>
</organism>
<dbReference type="GO" id="GO:0016020">
    <property type="term" value="C:membrane"/>
    <property type="evidence" value="ECO:0007669"/>
    <property type="project" value="InterPro"/>
</dbReference>
<gene>
    <name evidence="3" type="ORF">BJ554DRAFT_6901</name>
</gene>
<dbReference type="GO" id="GO:0015297">
    <property type="term" value="F:antiporter activity"/>
    <property type="evidence" value="ECO:0007669"/>
    <property type="project" value="InterPro"/>
</dbReference>
<dbReference type="GO" id="GO:0042910">
    <property type="term" value="F:xenobiotic transmembrane transporter activity"/>
    <property type="evidence" value="ECO:0007669"/>
    <property type="project" value="InterPro"/>
</dbReference>
<dbReference type="OrthoDB" id="2126698at2759"/>
<proteinExistence type="inferred from homology"/>
<feature type="transmembrane region" description="Helical" evidence="2">
    <location>
        <begin position="109"/>
        <end position="129"/>
    </location>
</feature>
<reference evidence="3 4" key="1">
    <citation type="journal article" name="Sci. Rep.">
        <title>Genome-scale phylogenetic analyses confirm Olpidium as the closest living zoosporic fungus to the non-flagellated, terrestrial fungi.</title>
        <authorList>
            <person name="Chang Y."/>
            <person name="Rochon D."/>
            <person name="Sekimoto S."/>
            <person name="Wang Y."/>
            <person name="Chovatia M."/>
            <person name="Sandor L."/>
            <person name="Salamov A."/>
            <person name="Grigoriev I.V."/>
            <person name="Stajich J.E."/>
            <person name="Spatafora J.W."/>
        </authorList>
    </citation>
    <scope>NUCLEOTIDE SEQUENCE [LARGE SCALE GENOMIC DNA]</scope>
    <source>
        <strain evidence="3">S191</strain>
    </source>
</reference>
<name>A0A8H7ZX45_9FUNG</name>
<keyword evidence="4" id="KW-1185">Reference proteome</keyword>
<comment type="caution">
    <text evidence="3">The sequence shown here is derived from an EMBL/GenBank/DDBJ whole genome shotgun (WGS) entry which is preliminary data.</text>
</comment>
<feature type="transmembrane region" description="Helical" evidence="2">
    <location>
        <begin position="6"/>
        <end position="26"/>
    </location>
</feature>
<keyword evidence="2" id="KW-1133">Transmembrane helix</keyword>
<feature type="transmembrane region" description="Helical" evidence="2">
    <location>
        <begin position="79"/>
        <end position="97"/>
    </location>
</feature>
<evidence type="ECO:0000313" key="3">
    <source>
        <dbReference type="EMBL" id="KAG5460980.1"/>
    </source>
</evidence>
<keyword evidence="2" id="KW-0472">Membrane</keyword>
<keyword evidence="2" id="KW-0812">Transmembrane</keyword>
<sequence length="134" mass="14748">MFAGVTGYSVIFGLATALDTLCAQAVTGSDNQYAAGIWLQRGLCILSFCLIPVVVLWLHTEDLLLLVKQEPQLAALSGVYMRYLLPGLLPILVFECLKKFLQSQGIYNASTMILLVVCPINALLNYILVWRSPL</sequence>
<comment type="similarity">
    <text evidence="1">Belongs to the multi antimicrobial extrusion (MATE) (TC 2.A.66.1) family.</text>
</comment>
<dbReference type="InterPro" id="IPR002528">
    <property type="entry name" value="MATE_fam"/>
</dbReference>
<feature type="non-terminal residue" evidence="3">
    <location>
        <position position="134"/>
    </location>
</feature>
<dbReference type="Proteomes" id="UP000673691">
    <property type="component" value="Unassembled WGS sequence"/>
</dbReference>
<dbReference type="EMBL" id="JAEFCI010004385">
    <property type="protein sequence ID" value="KAG5460980.1"/>
    <property type="molecule type" value="Genomic_DNA"/>
</dbReference>
<evidence type="ECO:0000256" key="1">
    <source>
        <dbReference type="ARBA" id="ARBA00010199"/>
    </source>
</evidence>
<dbReference type="Pfam" id="PF01554">
    <property type="entry name" value="MatE"/>
    <property type="match status" value="1"/>
</dbReference>